<name>A0A9P1KIG9_9CYAN</name>
<sequence length="40" mass="4485">MDKISDFLQSLDVCNYSRILIVERSGLVVASSTMAQPFHI</sequence>
<reference evidence="1 2" key="1">
    <citation type="submission" date="2014-02" db="EMBL/GenBank/DDBJ databases">
        <authorList>
            <person name="Genoscope - CEA"/>
        </authorList>
    </citation>
    <scope>NUCLEOTIDE SEQUENCE [LARGE SCALE GENOMIC DNA]</scope>
    <source>
        <strain evidence="1 2">PCC 8005</strain>
    </source>
</reference>
<dbReference type="Proteomes" id="UP000032946">
    <property type="component" value="Chromosome"/>
</dbReference>
<keyword evidence="2" id="KW-1185">Reference proteome</keyword>
<gene>
    <name evidence="1" type="ORF">ARTHRO_40523</name>
</gene>
<organism evidence="1 2">
    <name type="scientific">Limnospira indica PCC 8005</name>
    <dbReference type="NCBI Taxonomy" id="376219"/>
    <lineage>
        <taxon>Bacteria</taxon>
        <taxon>Bacillati</taxon>
        <taxon>Cyanobacteriota</taxon>
        <taxon>Cyanophyceae</taxon>
        <taxon>Oscillatoriophycideae</taxon>
        <taxon>Oscillatoriales</taxon>
        <taxon>Sirenicapillariaceae</taxon>
        <taxon>Limnospira</taxon>
    </lineage>
</organism>
<accession>A0A9P1KIG9</accession>
<evidence type="ECO:0000313" key="2">
    <source>
        <dbReference type="Proteomes" id="UP000032946"/>
    </source>
</evidence>
<proteinExistence type="predicted"/>
<dbReference type="EMBL" id="FO818640">
    <property type="protein sequence ID" value="CDM96117.1"/>
    <property type="molecule type" value="Genomic_DNA"/>
</dbReference>
<protein>
    <submittedName>
        <fullName evidence="1">Uncharacterized protein</fullName>
    </submittedName>
</protein>
<dbReference type="AlphaFoldDB" id="A0A9P1KIG9"/>
<evidence type="ECO:0000313" key="1">
    <source>
        <dbReference type="EMBL" id="CDM96117.1"/>
    </source>
</evidence>